<feature type="domain" description="Peptidase M3A/M3B catalytic" evidence="7">
    <location>
        <begin position="199"/>
        <end position="579"/>
    </location>
</feature>
<evidence type="ECO:0000256" key="2">
    <source>
        <dbReference type="ARBA" id="ARBA00022723"/>
    </source>
</evidence>
<dbReference type="Gene3D" id="1.20.140.70">
    <property type="entry name" value="Oligopeptidase f, N-terminal domain"/>
    <property type="match status" value="1"/>
</dbReference>
<keyword evidence="5 6" id="KW-0482">Metalloprotease</keyword>
<comment type="cofactor">
    <cofactor evidence="6">
        <name>Zn(2+)</name>
        <dbReference type="ChEBI" id="CHEBI:29105"/>
    </cofactor>
    <text evidence="6">Binds 1 zinc ion.</text>
</comment>
<evidence type="ECO:0000259" key="8">
    <source>
        <dbReference type="Pfam" id="PF08439"/>
    </source>
</evidence>
<accession>A0A6M0SRX1</accession>
<proteinExistence type="inferred from homology"/>
<dbReference type="NCBIfam" id="TIGR00181">
    <property type="entry name" value="pepF"/>
    <property type="match status" value="1"/>
</dbReference>
<dbReference type="AlphaFoldDB" id="A0A6M0SRX1"/>
<name>A0A6M0SRX1_CLOBO</name>
<dbReference type="InterPro" id="IPR004438">
    <property type="entry name" value="Peptidase_M3B"/>
</dbReference>
<dbReference type="Gene3D" id="1.10.1370.20">
    <property type="entry name" value="Oligoendopeptidase f, C-terminal domain"/>
    <property type="match status" value="1"/>
</dbReference>
<organism evidence="9 10">
    <name type="scientific">Clostridium botulinum</name>
    <dbReference type="NCBI Taxonomy" id="1491"/>
    <lineage>
        <taxon>Bacteria</taxon>
        <taxon>Bacillati</taxon>
        <taxon>Bacillota</taxon>
        <taxon>Clostridia</taxon>
        <taxon>Eubacteriales</taxon>
        <taxon>Clostridiaceae</taxon>
        <taxon>Clostridium</taxon>
    </lineage>
</organism>
<evidence type="ECO:0000256" key="5">
    <source>
        <dbReference type="ARBA" id="ARBA00023049"/>
    </source>
</evidence>
<dbReference type="PANTHER" id="PTHR11804:SF84">
    <property type="entry name" value="SACCHAROLYSIN"/>
    <property type="match status" value="1"/>
</dbReference>
<sequence>MRNEIDIKYTWRLEDIYPTINEWNVDFNKVKLLENNIIKYKNMLSNSSKTLAECLNAYSYLLALTDQIYMYAKMKKDEDNNNTFYRSLTDKAIRLYTEVASKVSFVASEILNIPKELLSTYISTNKELYKYKQFILEIIRCKNYSLSTEEEKLLSLLIDFSNTPKDIFSTFNNTGIKFDTIECENGDQIEISSGRYIKLLKSSNRKIREKVFHLFYKPYSIQKNTFATILISSIKKDNFFSNARKFNSSLEASLYRDNININVYNNLIETVNNNLHIFHRYVNLRKNLLAVDKLHMYDLYLPLVKYSHENIHYENAISLIKKALTPLGTEYISTINECFKSRWIDVLENQYKTSGAYSWCSYNTHPYILLNYQGTLNDVFTLAHEIGHSLHSLYTNKEQPYVNSKYKVFIGEIASTVNELLLINYMINSSTNKEEKKYILYFYLEKFRGLVFRQVMFSEFEKIIHTRIENNNTLTSETLCNIYHELNEKYFGKDIEIDNDIDLEWSMVPHFYNSFYVYKYATSFFAAISISEQILNNRDNSILKKYLEFLSSGNSINPTELLKHIGIDILSTDYIKDGLNLFNKILNDFENMVK</sequence>
<dbReference type="GO" id="GO:0046872">
    <property type="term" value="F:metal ion binding"/>
    <property type="evidence" value="ECO:0007669"/>
    <property type="project" value="UniProtKB-UniRule"/>
</dbReference>
<dbReference type="InterPro" id="IPR042088">
    <property type="entry name" value="OligoPept_F_C"/>
</dbReference>
<dbReference type="Pfam" id="PF08439">
    <property type="entry name" value="Peptidase_M3_N"/>
    <property type="match status" value="1"/>
</dbReference>
<dbReference type="SUPFAM" id="SSF55486">
    <property type="entry name" value="Metalloproteases ('zincins'), catalytic domain"/>
    <property type="match status" value="1"/>
</dbReference>
<dbReference type="Pfam" id="PF01432">
    <property type="entry name" value="Peptidase_M3"/>
    <property type="match status" value="1"/>
</dbReference>
<dbReference type="EC" id="3.4.24.-" evidence="6"/>
<evidence type="ECO:0000256" key="3">
    <source>
        <dbReference type="ARBA" id="ARBA00022801"/>
    </source>
</evidence>
<dbReference type="PANTHER" id="PTHR11804">
    <property type="entry name" value="PROTEASE M3 THIMET OLIGOPEPTIDASE-RELATED"/>
    <property type="match status" value="1"/>
</dbReference>
<evidence type="ECO:0000259" key="7">
    <source>
        <dbReference type="Pfam" id="PF01432"/>
    </source>
</evidence>
<dbReference type="EMBL" id="SGKU01000048">
    <property type="protein sequence ID" value="NFA43768.1"/>
    <property type="molecule type" value="Genomic_DNA"/>
</dbReference>
<gene>
    <name evidence="9" type="primary">pepF</name>
    <name evidence="9" type="ORF">EXM65_14650</name>
</gene>
<dbReference type="Gene3D" id="1.10.287.830">
    <property type="entry name" value="putative peptidase helix hairpin domain like"/>
    <property type="match status" value="1"/>
</dbReference>
<keyword evidence="2 6" id="KW-0479">Metal-binding</keyword>
<dbReference type="InterPro" id="IPR013647">
    <property type="entry name" value="OligopepF_N_dom"/>
</dbReference>
<dbReference type="GO" id="GO:0006518">
    <property type="term" value="P:peptide metabolic process"/>
    <property type="evidence" value="ECO:0007669"/>
    <property type="project" value="TreeGrafter"/>
</dbReference>
<keyword evidence="1 6" id="KW-0645">Protease</keyword>
<evidence type="ECO:0000256" key="6">
    <source>
        <dbReference type="RuleBase" id="RU368091"/>
    </source>
</evidence>
<evidence type="ECO:0000256" key="1">
    <source>
        <dbReference type="ARBA" id="ARBA00022670"/>
    </source>
</evidence>
<comment type="function">
    <text evidence="6">Has oligopeptidase activity and degrades a variety of small bioactive peptides.</text>
</comment>
<evidence type="ECO:0000313" key="10">
    <source>
        <dbReference type="Proteomes" id="UP000472355"/>
    </source>
</evidence>
<dbReference type="InterPro" id="IPR045090">
    <property type="entry name" value="Pept_M3A_M3B"/>
</dbReference>
<comment type="caution">
    <text evidence="9">The sequence shown here is derived from an EMBL/GenBank/DDBJ whole genome shotgun (WGS) entry which is preliminary data.</text>
</comment>
<dbReference type="Proteomes" id="UP000472355">
    <property type="component" value="Unassembled WGS sequence"/>
</dbReference>
<dbReference type="GO" id="GO:0006508">
    <property type="term" value="P:proteolysis"/>
    <property type="evidence" value="ECO:0007669"/>
    <property type="project" value="UniProtKB-KW"/>
</dbReference>
<feature type="domain" description="Oligopeptidase F N-terminal" evidence="8">
    <location>
        <begin position="109"/>
        <end position="178"/>
    </location>
</feature>
<comment type="similarity">
    <text evidence="6">Belongs to the peptidase M3B family.</text>
</comment>
<protein>
    <recommendedName>
        <fullName evidence="6">Oligopeptidase F</fullName>
        <ecNumber evidence="6">3.4.24.-</ecNumber>
    </recommendedName>
</protein>
<keyword evidence="3 6" id="KW-0378">Hydrolase</keyword>
<dbReference type="GO" id="GO:0004222">
    <property type="term" value="F:metalloendopeptidase activity"/>
    <property type="evidence" value="ECO:0007669"/>
    <property type="project" value="UniProtKB-UniRule"/>
</dbReference>
<dbReference type="InterPro" id="IPR001567">
    <property type="entry name" value="Pept_M3A_M3B_dom"/>
</dbReference>
<evidence type="ECO:0000256" key="4">
    <source>
        <dbReference type="ARBA" id="ARBA00022833"/>
    </source>
</evidence>
<evidence type="ECO:0000313" key="9">
    <source>
        <dbReference type="EMBL" id="NFA43768.1"/>
    </source>
</evidence>
<reference evidence="9 10" key="1">
    <citation type="submission" date="2019-02" db="EMBL/GenBank/DDBJ databases">
        <title>Genome sequencing of Clostridium botulinum clinical isolates.</title>
        <authorList>
            <person name="Brunt J."/>
            <person name="Van Vliet A.H.M."/>
            <person name="Stringer S.C."/>
            <person name="Grant K.A."/>
            <person name="Carter A.C."/>
            <person name="Peck M.W."/>
        </authorList>
    </citation>
    <scope>NUCLEOTIDE SEQUENCE [LARGE SCALE GENOMIC DNA]</scope>
    <source>
        <strain evidence="9 10">H113700579</strain>
    </source>
</reference>
<dbReference type="CDD" id="cd09608">
    <property type="entry name" value="M3B_PepF"/>
    <property type="match status" value="1"/>
</dbReference>
<keyword evidence="4 6" id="KW-0862">Zinc</keyword>